<reference evidence="5" key="1">
    <citation type="journal article" date="2015" name="MBio">
        <title>Genome-Resolved Metagenomic Analysis Reveals Roles for Candidate Phyla and Other Microbial Community Members in Biogeochemical Transformations in Oil Reservoirs.</title>
        <authorList>
            <person name="Hu P."/>
            <person name="Tom L."/>
            <person name="Singh A."/>
            <person name="Thomas B.C."/>
            <person name="Baker B.J."/>
            <person name="Piceno Y.M."/>
            <person name="Andersen G.L."/>
            <person name="Banfield J.F."/>
        </authorList>
    </citation>
    <scope>NUCLEOTIDE SEQUENCE [LARGE SCALE GENOMIC DNA]</scope>
</reference>
<dbReference type="InterPro" id="IPR005243">
    <property type="entry name" value="THIRX-like_proc"/>
</dbReference>
<dbReference type="CDD" id="cd02972">
    <property type="entry name" value="DsbA_family"/>
    <property type="match status" value="1"/>
</dbReference>
<dbReference type="NCBIfam" id="TIGR00412">
    <property type="entry name" value="redox_disulf_2"/>
    <property type="match status" value="1"/>
</dbReference>
<dbReference type="SUPFAM" id="SSF52833">
    <property type="entry name" value="Thioredoxin-like"/>
    <property type="match status" value="1"/>
</dbReference>
<feature type="active site" description="Nucleophile" evidence="1">
    <location>
        <position position="13"/>
    </location>
</feature>
<proteinExistence type="predicted"/>
<sequence>MKIQILGTGCPKCIKLEENAIQAANELNLEYEIEKIKDIQKIIEMGVRMTPAIAVDGRVLAYGHVLSPEGIKKLLKDYLGI</sequence>
<accession>A0A101I1H3</accession>
<keyword evidence="2" id="KW-1015">Disulfide bond</keyword>
<evidence type="ECO:0000259" key="3">
    <source>
        <dbReference type="Pfam" id="PF13192"/>
    </source>
</evidence>
<name>A0A101I1H3_UNCT6</name>
<dbReference type="PANTHER" id="PTHR36450:SF1">
    <property type="entry name" value="THIOREDOXIN"/>
    <property type="match status" value="1"/>
</dbReference>
<protein>
    <submittedName>
        <fullName evidence="4">Small redox-active disulfide protein 2</fullName>
    </submittedName>
</protein>
<evidence type="ECO:0000313" key="5">
    <source>
        <dbReference type="Proteomes" id="UP000053467"/>
    </source>
</evidence>
<feature type="domain" description="Thioredoxin-like fold" evidence="3">
    <location>
        <begin position="1"/>
        <end position="76"/>
    </location>
</feature>
<dbReference type="InterPro" id="IPR036249">
    <property type="entry name" value="Thioredoxin-like_sf"/>
</dbReference>
<dbReference type="Pfam" id="PF13192">
    <property type="entry name" value="Thioredoxin_3"/>
    <property type="match status" value="1"/>
</dbReference>
<dbReference type="AlphaFoldDB" id="A0A101I1H3"/>
<evidence type="ECO:0000256" key="2">
    <source>
        <dbReference type="PIRSR" id="PIRSR037031-51"/>
    </source>
</evidence>
<dbReference type="PIRSF" id="PIRSF037031">
    <property type="entry name" value="Redox_disulphide_2"/>
    <property type="match status" value="1"/>
</dbReference>
<evidence type="ECO:0000313" key="4">
    <source>
        <dbReference type="EMBL" id="KUK86903.1"/>
    </source>
</evidence>
<dbReference type="InterPro" id="IPR012336">
    <property type="entry name" value="Thioredoxin-like_fold"/>
</dbReference>
<dbReference type="Gene3D" id="3.40.30.10">
    <property type="entry name" value="Glutaredoxin"/>
    <property type="match status" value="1"/>
</dbReference>
<comment type="caution">
    <text evidence="4">The sequence shown here is derived from an EMBL/GenBank/DDBJ whole genome shotgun (WGS) entry which is preliminary data.</text>
</comment>
<gene>
    <name evidence="4" type="ORF">XE03_1121</name>
</gene>
<feature type="active site" description="Nucleophile" evidence="1">
    <location>
        <position position="10"/>
    </location>
</feature>
<evidence type="ECO:0000256" key="1">
    <source>
        <dbReference type="PIRSR" id="PIRSR037031-50"/>
    </source>
</evidence>
<feature type="disulfide bond" description="Redox-active" evidence="2">
    <location>
        <begin position="10"/>
        <end position="13"/>
    </location>
</feature>
<dbReference type="PANTHER" id="PTHR36450">
    <property type="entry name" value="THIOREDOXIN"/>
    <property type="match status" value="1"/>
</dbReference>
<dbReference type="EMBL" id="LGGX01000010">
    <property type="protein sequence ID" value="KUK86903.1"/>
    <property type="molecule type" value="Genomic_DNA"/>
</dbReference>
<organism evidence="4 5">
    <name type="scientific">candidate division TA06 bacterium 34_109</name>
    <dbReference type="NCBI Taxonomy" id="1635277"/>
    <lineage>
        <taxon>Bacteria</taxon>
        <taxon>Bacteria division TA06</taxon>
    </lineage>
</organism>
<keyword evidence="2" id="KW-0676">Redox-active center</keyword>
<dbReference type="Proteomes" id="UP000053467">
    <property type="component" value="Unassembled WGS sequence"/>
</dbReference>